<feature type="domain" description="SEA" evidence="2">
    <location>
        <begin position="31"/>
        <end position="116"/>
    </location>
</feature>
<dbReference type="Pfam" id="PF01390">
    <property type="entry name" value="SEA"/>
    <property type="match status" value="1"/>
</dbReference>
<dbReference type="EMBL" id="JABFDY010000029">
    <property type="protein sequence ID" value="KAF7686456.1"/>
    <property type="molecule type" value="Genomic_DNA"/>
</dbReference>
<dbReference type="SUPFAM" id="SSF82671">
    <property type="entry name" value="SEA domain"/>
    <property type="match status" value="1"/>
</dbReference>
<feature type="signal peptide" evidence="1">
    <location>
        <begin position="1"/>
        <end position="28"/>
    </location>
</feature>
<accession>A0A8T0A6B4</accession>
<dbReference type="Proteomes" id="UP000606274">
    <property type="component" value="Unassembled WGS sequence"/>
</dbReference>
<proteinExistence type="predicted"/>
<dbReference type="InterPro" id="IPR036364">
    <property type="entry name" value="SEA_dom_sf"/>
</dbReference>
<sequence>MDVCTMRSTRVALFILVVAMSGSVNSTAAPKTSLYKLIVNINNRIFNNSLLKPNSTDYKTLFSQVNSSLNSIYSCSSCSTNSSYQKVSAMTFSNQSGTVLVEASMMFPKAKSMQMC</sequence>
<dbReference type="AlphaFoldDB" id="A0A8T0A6B4"/>
<evidence type="ECO:0000313" key="3">
    <source>
        <dbReference type="EMBL" id="KAF7686456.1"/>
    </source>
</evidence>
<evidence type="ECO:0000259" key="2">
    <source>
        <dbReference type="PROSITE" id="PS50024"/>
    </source>
</evidence>
<organism evidence="3 4">
    <name type="scientific">Silurus meridionalis</name>
    <name type="common">Southern catfish</name>
    <name type="synonym">Silurus soldatovi meridionalis</name>
    <dbReference type="NCBI Taxonomy" id="175797"/>
    <lineage>
        <taxon>Eukaryota</taxon>
        <taxon>Metazoa</taxon>
        <taxon>Chordata</taxon>
        <taxon>Craniata</taxon>
        <taxon>Vertebrata</taxon>
        <taxon>Euteleostomi</taxon>
        <taxon>Actinopterygii</taxon>
        <taxon>Neopterygii</taxon>
        <taxon>Teleostei</taxon>
        <taxon>Ostariophysi</taxon>
        <taxon>Siluriformes</taxon>
        <taxon>Siluridae</taxon>
        <taxon>Silurus</taxon>
    </lineage>
</organism>
<comment type="caution">
    <text evidence="3">The sequence shown here is derived from an EMBL/GenBank/DDBJ whole genome shotgun (WGS) entry which is preliminary data.</text>
</comment>
<evidence type="ECO:0000313" key="4">
    <source>
        <dbReference type="Proteomes" id="UP000606274"/>
    </source>
</evidence>
<dbReference type="PROSITE" id="PS50024">
    <property type="entry name" value="SEA"/>
    <property type="match status" value="1"/>
</dbReference>
<dbReference type="Gene3D" id="3.30.70.960">
    <property type="entry name" value="SEA domain"/>
    <property type="match status" value="1"/>
</dbReference>
<reference evidence="3" key="1">
    <citation type="submission" date="2020-08" db="EMBL/GenBank/DDBJ databases">
        <title>Chromosome-level assembly of Southern catfish (Silurus meridionalis) provides insights into visual adaptation to the nocturnal and benthic lifestyles.</title>
        <authorList>
            <person name="Zhang Y."/>
            <person name="Wang D."/>
            <person name="Peng Z."/>
        </authorList>
    </citation>
    <scope>NUCLEOTIDE SEQUENCE</scope>
    <source>
        <strain evidence="3">SWU-2019-XX</strain>
        <tissue evidence="3">Muscle</tissue>
    </source>
</reference>
<dbReference type="InterPro" id="IPR000082">
    <property type="entry name" value="SEA_dom"/>
</dbReference>
<protein>
    <recommendedName>
        <fullName evidence="2">SEA domain-containing protein</fullName>
    </recommendedName>
</protein>
<evidence type="ECO:0000256" key="1">
    <source>
        <dbReference type="SAM" id="SignalP"/>
    </source>
</evidence>
<name>A0A8T0A6B4_SILME</name>
<gene>
    <name evidence="3" type="ORF">HF521_015818</name>
</gene>
<feature type="chain" id="PRO_5035869832" description="SEA domain-containing protein" evidence="1">
    <location>
        <begin position="29"/>
        <end position="116"/>
    </location>
</feature>
<keyword evidence="4" id="KW-1185">Reference proteome</keyword>
<keyword evidence="1" id="KW-0732">Signal</keyword>